<dbReference type="STRING" id="913774.A0A0C3H8U9"/>
<dbReference type="SMART" id="SM00490">
    <property type="entry name" value="HELICc"/>
    <property type="match status" value="1"/>
</dbReference>
<dbReference type="Proteomes" id="UP000054321">
    <property type="component" value="Unassembled WGS sequence"/>
</dbReference>
<evidence type="ECO:0000256" key="1">
    <source>
        <dbReference type="ARBA" id="ARBA00022801"/>
    </source>
</evidence>
<proteinExistence type="predicted"/>
<dbReference type="HOGENOM" id="CLU_1332291_0_0_1"/>
<dbReference type="Gene3D" id="3.40.50.300">
    <property type="entry name" value="P-loop containing nucleotide triphosphate hydrolases"/>
    <property type="match status" value="1"/>
</dbReference>
<reference evidence="3 4" key="1">
    <citation type="submission" date="2014-04" db="EMBL/GenBank/DDBJ databases">
        <authorList>
            <consortium name="DOE Joint Genome Institute"/>
            <person name="Kuo A."/>
            <person name="Martino E."/>
            <person name="Perotto S."/>
            <person name="Kohler A."/>
            <person name="Nagy L.G."/>
            <person name="Floudas D."/>
            <person name="Copeland A."/>
            <person name="Barry K.W."/>
            <person name="Cichocki N."/>
            <person name="Veneault-Fourrey C."/>
            <person name="LaButti K."/>
            <person name="Lindquist E.A."/>
            <person name="Lipzen A."/>
            <person name="Lundell T."/>
            <person name="Morin E."/>
            <person name="Murat C."/>
            <person name="Sun H."/>
            <person name="Tunlid A."/>
            <person name="Henrissat B."/>
            <person name="Grigoriev I.V."/>
            <person name="Hibbett D.S."/>
            <person name="Martin F."/>
            <person name="Nordberg H.P."/>
            <person name="Cantor M.N."/>
            <person name="Hua S.X."/>
        </authorList>
    </citation>
    <scope>NUCLEOTIDE SEQUENCE [LARGE SCALE GENOMIC DNA]</scope>
    <source>
        <strain evidence="3 4">Zn</strain>
    </source>
</reference>
<dbReference type="SUPFAM" id="SSF52540">
    <property type="entry name" value="P-loop containing nucleoside triphosphate hydrolases"/>
    <property type="match status" value="1"/>
</dbReference>
<dbReference type="EMBL" id="KN832872">
    <property type="protein sequence ID" value="KIN04646.1"/>
    <property type="molecule type" value="Genomic_DNA"/>
</dbReference>
<evidence type="ECO:0000313" key="3">
    <source>
        <dbReference type="EMBL" id="KIN04646.1"/>
    </source>
</evidence>
<protein>
    <recommendedName>
        <fullName evidence="2">Helicase C-terminal domain-containing protein</fullName>
    </recommendedName>
</protein>
<dbReference type="PANTHER" id="PTHR10799">
    <property type="entry name" value="SNF2/RAD54 HELICASE FAMILY"/>
    <property type="match status" value="1"/>
</dbReference>
<gene>
    <name evidence="3" type="ORF">OIDMADRAFT_116211</name>
</gene>
<feature type="domain" description="Helicase C-terminal" evidence="2">
    <location>
        <begin position="1"/>
        <end position="155"/>
    </location>
</feature>
<dbReference type="GO" id="GO:0016787">
    <property type="term" value="F:hydrolase activity"/>
    <property type="evidence" value="ECO:0007669"/>
    <property type="project" value="UniProtKB-KW"/>
</dbReference>
<keyword evidence="4" id="KW-1185">Reference proteome</keyword>
<accession>A0A0C3H8U9</accession>
<evidence type="ECO:0000259" key="2">
    <source>
        <dbReference type="PROSITE" id="PS51194"/>
    </source>
</evidence>
<reference evidence="4" key="2">
    <citation type="submission" date="2015-01" db="EMBL/GenBank/DDBJ databases">
        <title>Evolutionary Origins and Diversification of the Mycorrhizal Mutualists.</title>
        <authorList>
            <consortium name="DOE Joint Genome Institute"/>
            <consortium name="Mycorrhizal Genomics Consortium"/>
            <person name="Kohler A."/>
            <person name="Kuo A."/>
            <person name="Nagy L.G."/>
            <person name="Floudas D."/>
            <person name="Copeland A."/>
            <person name="Barry K.W."/>
            <person name="Cichocki N."/>
            <person name="Veneault-Fourrey C."/>
            <person name="LaButti K."/>
            <person name="Lindquist E.A."/>
            <person name="Lipzen A."/>
            <person name="Lundell T."/>
            <person name="Morin E."/>
            <person name="Murat C."/>
            <person name="Riley R."/>
            <person name="Ohm R."/>
            <person name="Sun H."/>
            <person name="Tunlid A."/>
            <person name="Henrissat B."/>
            <person name="Grigoriev I.V."/>
            <person name="Hibbett D.S."/>
            <person name="Martin F."/>
        </authorList>
    </citation>
    <scope>NUCLEOTIDE SEQUENCE [LARGE SCALE GENOMIC DNA]</scope>
    <source>
        <strain evidence="4">Zn</strain>
    </source>
</reference>
<name>A0A0C3H8U9_OIDMZ</name>
<sequence>MWTDDNLRKRPYKCLVFSYSLVGLDILEIALDEERSIPVLRYDGTTTPEKRSDMEKEFQNKDSKYRVMLVQSSAGGVGSNFTAAASLLFLTPEWSSAKEAQMASRAHRLGQTEDVIVTRLISPVSMDERVREVQGTKTAKEKFLLDLDAEENGAEAIEKEAKEKVVKAKAVKARGDKEKEAKRVKEVSMALKRKQWSFDNFSLEAS</sequence>
<dbReference type="InParanoid" id="A0A0C3H8U9"/>
<dbReference type="CDD" id="cd18793">
    <property type="entry name" value="SF2_C_SNF"/>
    <property type="match status" value="1"/>
</dbReference>
<dbReference type="Pfam" id="PF00271">
    <property type="entry name" value="Helicase_C"/>
    <property type="match status" value="1"/>
</dbReference>
<keyword evidence="1" id="KW-0378">Hydrolase</keyword>
<dbReference type="InterPro" id="IPR049730">
    <property type="entry name" value="SNF2/RAD54-like_C"/>
</dbReference>
<dbReference type="PROSITE" id="PS51194">
    <property type="entry name" value="HELICASE_CTER"/>
    <property type="match status" value="1"/>
</dbReference>
<organism evidence="3 4">
    <name type="scientific">Oidiodendron maius (strain Zn)</name>
    <dbReference type="NCBI Taxonomy" id="913774"/>
    <lineage>
        <taxon>Eukaryota</taxon>
        <taxon>Fungi</taxon>
        <taxon>Dikarya</taxon>
        <taxon>Ascomycota</taxon>
        <taxon>Pezizomycotina</taxon>
        <taxon>Leotiomycetes</taxon>
        <taxon>Leotiomycetes incertae sedis</taxon>
        <taxon>Myxotrichaceae</taxon>
        <taxon>Oidiodendron</taxon>
    </lineage>
</organism>
<dbReference type="OrthoDB" id="5399953at2759"/>
<dbReference type="InterPro" id="IPR001650">
    <property type="entry name" value="Helicase_C-like"/>
</dbReference>
<evidence type="ECO:0000313" key="4">
    <source>
        <dbReference type="Proteomes" id="UP000054321"/>
    </source>
</evidence>
<dbReference type="InterPro" id="IPR027417">
    <property type="entry name" value="P-loop_NTPase"/>
</dbReference>
<dbReference type="AlphaFoldDB" id="A0A0C3H8U9"/>